<evidence type="ECO:0000313" key="2">
    <source>
        <dbReference type="Proteomes" id="UP000287188"/>
    </source>
</evidence>
<reference evidence="2" key="1">
    <citation type="submission" date="2018-12" db="EMBL/GenBank/DDBJ databases">
        <title>Tengunoibacter tsumagoiensis gen. nov., sp. nov., Dictyobacter kobayashii sp. nov., D. alpinus sp. nov., and D. joshuensis sp. nov. and description of Dictyobacteraceae fam. nov. within the order Ktedonobacterales isolated from Tengu-no-mugimeshi.</title>
        <authorList>
            <person name="Wang C.M."/>
            <person name="Zheng Y."/>
            <person name="Sakai Y."/>
            <person name="Toyoda A."/>
            <person name="Minakuchi Y."/>
            <person name="Abe K."/>
            <person name="Yokota A."/>
            <person name="Yabe S."/>
        </authorList>
    </citation>
    <scope>NUCLEOTIDE SEQUENCE [LARGE SCALE GENOMIC DNA]</scope>
    <source>
        <strain evidence="2">Uno11</strain>
    </source>
</reference>
<dbReference type="AlphaFoldDB" id="A0A402AZ93"/>
<comment type="caution">
    <text evidence="1">The sequence shown here is derived from an EMBL/GenBank/DDBJ whole genome shotgun (WGS) entry which is preliminary data.</text>
</comment>
<name>A0A402AZ93_9CHLR</name>
<keyword evidence="2" id="KW-1185">Reference proteome</keyword>
<dbReference type="Proteomes" id="UP000287188">
    <property type="component" value="Unassembled WGS sequence"/>
</dbReference>
<accession>A0A402AZ93</accession>
<proteinExistence type="predicted"/>
<evidence type="ECO:0000313" key="1">
    <source>
        <dbReference type="EMBL" id="GCE24429.1"/>
    </source>
</evidence>
<sequence length="57" mass="6457">MTAPYTSLLLPKLLSYAFAPCELKLIIVFFLEGSLTAPRTYLLFPRLPSYAFAPFEL</sequence>
<dbReference type="EMBL" id="BIFS01000002">
    <property type="protein sequence ID" value="GCE24429.1"/>
    <property type="molecule type" value="Genomic_DNA"/>
</dbReference>
<protein>
    <submittedName>
        <fullName evidence="1">Uncharacterized protein</fullName>
    </submittedName>
</protein>
<gene>
    <name evidence="1" type="ORF">KDK_82290</name>
</gene>
<organism evidence="1 2">
    <name type="scientific">Dictyobacter kobayashii</name>
    <dbReference type="NCBI Taxonomy" id="2014872"/>
    <lineage>
        <taxon>Bacteria</taxon>
        <taxon>Bacillati</taxon>
        <taxon>Chloroflexota</taxon>
        <taxon>Ktedonobacteria</taxon>
        <taxon>Ktedonobacterales</taxon>
        <taxon>Dictyobacteraceae</taxon>
        <taxon>Dictyobacter</taxon>
    </lineage>
</organism>